<evidence type="ECO:0000313" key="2">
    <source>
        <dbReference type="EMBL" id="KAL3761314.1"/>
    </source>
</evidence>
<dbReference type="EMBL" id="JALLBG020000152">
    <property type="protein sequence ID" value="KAL3761314.1"/>
    <property type="molecule type" value="Genomic_DNA"/>
</dbReference>
<name>A0ABD3MBC5_9STRA</name>
<sequence>MHGHEAPPMDKEQETMIKNRPSSITSNLELDVLKDMPHPLGSDEVVLRAIIILCQVYSDEVRCFLSASMW</sequence>
<reference evidence="2 3" key="1">
    <citation type="submission" date="2024-10" db="EMBL/GenBank/DDBJ databases">
        <title>Updated reference genomes for cyclostephanoid diatoms.</title>
        <authorList>
            <person name="Roberts W.R."/>
            <person name="Alverson A.J."/>
        </authorList>
    </citation>
    <scope>NUCLEOTIDE SEQUENCE [LARGE SCALE GENOMIC DNA]</scope>
    <source>
        <strain evidence="2 3">AJA232-27</strain>
    </source>
</reference>
<accession>A0ABD3MBC5</accession>
<feature type="compositionally biased region" description="Basic and acidic residues" evidence="1">
    <location>
        <begin position="1"/>
        <end position="17"/>
    </location>
</feature>
<organism evidence="2 3">
    <name type="scientific">Discostella pseudostelligera</name>
    <dbReference type="NCBI Taxonomy" id="259834"/>
    <lineage>
        <taxon>Eukaryota</taxon>
        <taxon>Sar</taxon>
        <taxon>Stramenopiles</taxon>
        <taxon>Ochrophyta</taxon>
        <taxon>Bacillariophyta</taxon>
        <taxon>Coscinodiscophyceae</taxon>
        <taxon>Thalassiosirophycidae</taxon>
        <taxon>Stephanodiscales</taxon>
        <taxon>Stephanodiscaceae</taxon>
        <taxon>Discostella</taxon>
    </lineage>
</organism>
<evidence type="ECO:0000313" key="3">
    <source>
        <dbReference type="Proteomes" id="UP001530293"/>
    </source>
</evidence>
<dbReference type="Proteomes" id="UP001530293">
    <property type="component" value="Unassembled WGS sequence"/>
</dbReference>
<proteinExistence type="predicted"/>
<protein>
    <submittedName>
        <fullName evidence="2">Uncharacterized protein</fullName>
    </submittedName>
</protein>
<comment type="caution">
    <text evidence="2">The sequence shown here is derived from an EMBL/GenBank/DDBJ whole genome shotgun (WGS) entry which is preliminary data.</text>
</comment>
<keyword evidence="3" id="KW-1185">Reference proteome</keyword>
<gene>
    <name evidence="2" type="ORF">ACHAWU_010227</name>
</gene>
<evidence type="ECO:0000256" key="1">
    <source>
        <dbReference type="SAM" id="MobiDB-lite"/>
    </source>
</evidence>
<dbReference type="AlphaFoldDB" id="A0ABD3MBC5"/>
<feature type="region of interest" description="Disordered" evidence="1">
    <location>
        <begin position="1"/>
        <end position="21"/>
    </location>
</feature>